<dbReference type="SMART" id="SM00487">
    <property type="entry name" value="DEXDc"/>
    <property type="match status" value="1"/>
</dbReference>
<dbReference type="InterPro" id="IPR007855">
    <property type="entry name" value="RDRP"/>
</dbReference>
<dbReference type="Pfam" id="PF00270">
    <property type="entry name" value="DEAD"/>
    <property type="match status" value="1"/>
</dbReference>
<sequence length="2516" mass="272250">MNCQLWPVVKQRCLVVKADGKLTRLCCQRCDGRIGADMPFGPDGAVYSGIGVQNVLIGSMTSRWTKKDKWRLLVDDFPHIASRTNDNFFGGSTSQAQTVPPVETAAIDPIVFATTAPDFSLDGLLVSGKAPRPTQVCGFVEALLRDILVVMPTGSGKTLVAAMVMQRMRQLNPTRLAIMVVDRIPLVFQQGAAIEADTNLRVCCLCGENKTQATVQRLQHNHFDALVVTAGLLVEAAAKGELDPTAASVVVFDECHHAGSDKHDYGRLLQLLISDRGPSPQPRIVGLSASLIRAATMASARTDLLRLRDRFAQAVVYRPELPPAHQQVKWRVVASSHLDPGSMRIEREIREAVDRVNDLLTPQLRIMAIELHGVLRGALRSIRNQHAPEAPVQAAVERTMRALSAMEVFDLLGPAEAYKDLGWTTPVSSSSARYRALMEELVDCTPSARVLVFVATRAAAAHLHARLCVEFPDMHPRRVVGHGGWDGMDWMDGQQAAIAALSSGETRLLVCTSVLEEGLDISACDLVVRFVAGTTSLIQFVQSRGRARSVNGRLVMILSEVQRDRIRKLESEERMMDAVIAEMAVADPVPSARAKALASGLLLVDYSDHPIAQPDATVLYPTLLLFIEGPILDPVDIQTAISDVIRDLALASVQRIECVSGGASRHDRASSPRTFSAADSVVLVTLETLATMNCFERLCDLWDFRVQGEMAWAQPVDPSHPPLSESPSVESAVPVLENAVLAVGAFVSRQSFDHASDLGGEWSVEYAKPDRVVRLTSKSTRIEFSPGDIGASIMLTSDSSSRTATAFVHLKSPPTIFTALVGDWQRCCANLARPSPTTSLVDALARHPVLMIRVPLGQRKTLTALLQDTVGAARMYHTRITVSHRSRMQIDLDVLRSSRDADQVAAAVNRRCQWALAVLRAVRLTPFVEMGDIATAAILDQMAAASSTNTLLAIAATLELLPAVVATKLPWDNCKLVYDSYIQRLTAVAGPEGSDWLFEHPPPPGYVLVERVVITPTRIVPLPKVAVKSSRMLRKLPALGARLVIVSFREEIYQKLQDSTALDAAGVIVSSGFELGGVRFRFLCAGASQARDASAYFVQASGTDEVHRLRDAILPSWRHLPNASARLSRLGLFCTSDSTVEHVLGASDVGQIDDIFNAKGVILTDGAGLIDASFLRSILTSEASAIQVRLGGLKGVLVASLGLASRTGKLIQFRPSMRKCSSDHLGLGIVKVAGVSPLRLNRDMLNLLSSLHDAAQTTTWDLKGACLGLQDRELARLAQVLVNSDTASEILDEATDSSVASSAHAAGVVNLITDPFWRSLLRAVYRRSVRAIQRKTQVPVGDHGCLAMGVPDSSGSLGPEEIFLQIGGQNGGPLRIITGDVLFYRNPCTHPGDLRVVVAVDRPALHSMVDVVVLPVARDGFSLSAACSGGDLDGDMFACVWDVRLVPPRSVLWRTPLDYDGVLARARLACREPPPDTIEEMFTRIMSNDTIGRVARLHLALCDTLDSGATDPLAIALAEQQALAVDYPKTGVLPRVPDDPRVGKSYPDFMEYAGVKTTHVSNKLLGVMYRCCKRTTGTLGMEYDLEDGSGKLQLSPLQEYRPFMSDTHRIYSAYCADMAIQIARFGVNHEIDFIMAEPPTGVADRGRAAAAMRAAWAAMRATYRDQFFTSLPDIAVERRAKAAAWYVTATSTPKNQGRCASFAWLVVGDVLIEAAASSTSTSEDSAASSIGRSALQTFQRRLLPAVLSTTNAKASIPGTVQAATRSIDPGAILHTYGSFSTFLCTEDSDIDLLVLPSSTNNGAMSREWAALPQRVKDEDYLQRVVAIAIDPIALSKRIVLSSTVPIVTAEITTADAAPTRVDVSLCPDGWHKSRLILILYQHCPALWPLFALVLSWARAVHLVRSSPSDEPALLKSGELHALVIALVCPPSVRPDDKPAPSLASLSSCLFANRRESSSNLGQLLMLFFARGAEITGPWQFQWPVPGAPVHELDADTVTDVSGLCARALHALAYHQSWELAMLHMATPDASSLRIRLSDSLSRSIDSAVEFHTARLAMVSGAGVHISRESDRRLVVHGTGSRGAINVLRDEVTALKRLGTLVAFGLPRQRVSAYFLDGSTFIRVGGDLSLETRLRFVPYTGPTHARHALVERAVPRTMTPIESQDNGAFARDWAAHAVHQLQSVASSTATASYVDSLTCSARFGYFYAINTVVCLEHRRAATMTVGELAEAISHSRRRLTAADRAAAWSADTSSTPPNVILMKQLRTGGTRGPGTDTAPLSRATAKRWRIACAFMGGTSSWSDMDRLVDVAVAAGFVLEQPGEMQPLNSRYKVTLNSSAAYIVNVALDDEFKLVSIRERALAWVHGTLLGATDAPAHDVRLRVDTHATILPSSNLYKFALGAGPPVLANPDPSDPRPLPSHNKISCVRVVHSRVKLPHARCSGVLVRIATGTEYEGKDIQTSRPFCELSVLASPAPVQEWLRGQGSCVSASAWLQEFAAISMEVSKKLSAINSFVSN</sequence>
<dbReference type="Gene3D" id="3.30.460.10">
    <property type="entry name" value="Beta Polymerase, domain 2"/>
    <property type="match status" value="1"/>
</dbReference>
<evidence type="ECO:0000256" key="1">
    <source>
        <dbReference type="ARBA" id="ARBA00022741"/>
    </source>
</evidence>
<dbReference type="InterPro" id="IPR011545">
    <property type="entry name" value="DEAD/DEAH_box_helicase_dom"/>
</dbReference>
<dbReference type="Pfam" id="PF00271">
    <property type="entry name" value="Helicase_C"/>
    <property type="match status" value="1"/>
</dbReference>
<evidence type="ECO:0000313" key="5">
    <source>
        <dbReference type="EMBL" id="RHY37823.1"/>
    </source>
</evidence>
<dbReference type="PROSITE" id="PS51192">
    <property type="entry name" value="HELICASE_ATP_BIND_1"/>
    <property type="match status" value="1"/>
</dbReference>
<dbReference type="SUPFAM" id="SSF81301">
    <property type="entry name" value="Nucleotidyltransferase"/>
    <property type="match status" value="1"/>
</dbReference>
<keyword evidence="2" id="KW-0067">ATP-binding</keyword>
<reference evidence="5 6" key="1">
    <citation type="submission" date="2018-08" db="EMBL/GenBank/DDBJ databases">
        <title>Aphanomyces genome sequencing and annotation.</title>
        <authorList>
            <person name="Minardi D."/>
            <person name="Oidtmann B."/>
            <person name="Van Der Giezen M."/>
            <person name="Studholme D.J."/>
        </authorList>
    </citation>
    <scope>NUCLEOTIDE SEQUENCE [LARGE SCALE GENOMIC DNA]</scope>
    <source>
        <strain evidence="5 6">Yx</strain>
    </source>
</reference>
<gene>
    <name evidence="5" type="ORF">DYB25_006556</name>
</gene>
<dbReference type="GO" id="GO:0003723">
    <property type="term" value="F:RNA binding"/>
    <property type="evidence" value="ECO:0007669"/>
    <property type="project" value="UniProtKB-KW"/>
</dbReference>
<keyword evidence="1" id="KW-0547">Nucleotide-binding</keyword>
<evidence type="ECO:0000259" key="4">
    <source>
        <dbReference type="PROSITE" id="PS51194"/>
    </source>
</evidence>
<evidence type="ECO:0000259" key="3">
    <source>
        <dbReference type="PROSITE" id="PS51192"/>
    </source>
</evidence>
<dbReference type="PANTHER" id="PTHR23079:SF55">
    <property type="entry name" value="RNA-DIRECTED RNA POLYMERASE"/>
    <property type="match status" value="1"/>
</dbReference>
<dbReference type="PROSITE" id="PS51194">
    <property type="entry name" value="HELICASE_CTER"/>
    <property type="match status" value="1"/>
</dbReference>
<dbReference type="GO" id="GO:0031380">
    <property type="term" value="C:nuclear RNA-directed RNA polymerase complex"/>
    <property type="evidence" value="ECO:0007669"/>
    <property type="project" value="TreeGrafter"/>
</dbReference>
<name>A0A397C0N8_APHAT</name>
<dbReference type="InterPro" id="IPR043519">
    <property type="entry name" value="NT_sf"/>
</dbReference>
<feature type="domain" description="Helicase ATP-binding" evidence="3">
    <location>
        <begin position="138"/>
        <end position="309"/>
    </location>
</feature>
<evidence type="ECO:0000256" key="2">
    <source>
        <dbReference type="ARBA" id="ARBA00022840"/>
    </source>
</evidence>
<dbReference type="InterPro" id="IPR027417">
    <property type="entry name" value="P-loop_NTPase"/>
</dbReference>
<dbReference type="Pfam" id="PF05183">
    <property type="entry name" value="RdRP"/>
    <property type="match status" value="1"/>
</dbReference>
<dbReference type="Proteomes" id="UP000266239">
    <property type="component" value="Unassembled WGS sequence"/>
</dbReference>
<protein>
    <submittedName>
        <fullName evidence="5">Uncharacterized protein</fullName>
    </submittedName>
</protein>
<dbReference type="GO" id="GO:0005524">
    <property type="term" value="F:ATP binding"/>
    <property type="evidence" value="ECO:0007669"/>
    <property type="project" value="UniProtKB-KW"/>
</dbReference>
<feature type="domain" description="Helicase C-terminal" evidence="4">
    <location>
        <begin position="437"/>
        <end position="597"/>
    </location>
</feature>
<organism evidence="5 6">
    <name type="scientific">Aphanomyces astaci</name>
    <name type="common">Crayfish plague agent</name>
    <dbReference type="NCBI Taxonomy" id="112090"/>
    <lineage>
        <taxon>Eukaryota</taxon>
        <taxon>Sar</taxon>
        <taxon>Stramenopiles</taxon>
        <taxon>Oomycota</taxon>
        <taxon>Saprolegniomycetes</taxon>
        <taxon>Saprolegniales</taxon>
        <taxon>Verrucalvaceae</taxon>
        <taxon>Aphanomyces</taxon>
    </lineage>
</organism>
<proteinExistence type="predicted"/>
<dbReference type="InterPro" id="IPR001650">
    <property type="entry name" value="Helicase_C-like"/>
</dbReference>
<accession>A0A397C0N8</accession>
<dbReference type="Gene3D" id="3.40.50.300">
    <property type="entry name" value="P-loop containing nucleotide triphosphate hydrolases"/>
    <property type="match status" value="2"/>
</dbReference>
<evidence type="ECO:0000313" key="6">
    <source>
        <dbReference type="Proteomes" id="UP000266239"/>
    </source>
</evidence>
<dbReference type="InterPro" id="IPR014001">
    <property type="entry name" value="Helicase_ATP-bd"/>
</dbReference>
<dbReference type="PANTHER" id="PTHR23079">
    <property type="entry name" value="RNA-DEPENDENT RNA POLYMERASE"/>
    <property type="match status" value="1"/>
</dbReference>
<dbReference type="SUPFAM" id="SSF52540">
    <property type="entry name" value="P-loop containing nucleoside triphosphate hydrolases"/>
    <property type="match status" value="1"/>
</dbReference>
<dbReference type="InterPro" id="IPR057596">
    <property type="entry name" value="RDRP_core"/>
</dbReference>
<dbReference type="VEuPathDB" id="FungiDB:H257_00601"/>
<dbReference type="EMBL" id="QUTA01000449">
    <property type="protein sequence ID" value="RHY37823.1"/>
    <property type="molecule type" value="Genomic_DNA"/>
</dbReference>
<dbReference type="GO" id="GO:0003968">
    <property type="term" value="F:RNA-directed RNA polymerase activity"/>
    <property type="evidence" value="ECO:0007669"/>
    <property type="project" value="UniProtKB-KW"/>
</dbReference>
<dbReference type="GO" id="GO:0030422">
    <property type="term" value="P:siRNA processing"/>
    <property type="evidence" value="ECO:0007669"/>
    <property type="project" value="TreeGrafter"/>
</dbReference>
<comment type="caution">
    <text evidence="5">The sequence shown here is derived from an EMBL/GenBank/DDBJ whole genome shotgun (WGS) entry which is preliminary data.</text>
</comment>